<dbReference type="RefSeq" id="WP_120034862.1">
    <property type="nucleotide sequence ID" value="NZ_QVMU01000029.1"/>
</dbReference>
<dbReference type="InterPro" id="IPR021230">
    <property type="entry name" value="DUF2810"/>
</dbReference>
<sequence>MSIKQDIQKINNRVDSCQRKLDAAKARGDNAMVSKFTDDLEKLSKTQSSLKHKQQYDLNKERRDLSDMPFSREITKLEQADLGQLKKKVKGLVIVHPMTKIGKQLRVDVMTGFAPKPF</sequence>
<name>A0A3A6QHW2_9VIBR</name>
<organism evidence="1 2">
    <name type="scientific">Vibrio sinensis</name>
    <dbReference type="NCBI Taxonomy" id="2302434"/>
    <lineage>
        <taxon>Bacteria</taxon>
        <taxon>Pseudomonadati</taxon>
        <taxon>Pseudomonadota</taxon>
        <taxon>Gammaproteobacteria</taxon>
        <taxon>Vibrionales</taxon>
        <taxon>Vibrionaceae</taxon>
        <taxon>Vibrio</taxon>
    </lineage>
</organism>
<dbReference type="Pfam" id="PF10928">
    <property type="entry name" value="DUF2810"/>
    <property type="match status" value="1"/>
</dbReference>
<accession>A0A3A6QHW2</accession>
<dbReference type="OrthoDB" id="6454978at2"/>
<dbReference type="Proteomes" id="UP000273252">
    <property type="component" value="Unassembled WGS sequence"/>
</dbReference>
<dbReference type="Gene3D" id="3.30.1370.150">
    <property type="entry name" value="Uncharacterised protein PF10928, DUF2810"/>
    <property type="match status" value="1"/>
</dbReference>
<evidence type="ECO:0000313" key="1">
    <source>
        <dbReference type="EMBL" id="RJX66222.1"/>
    </source>
</evidence>
<dbReference type="NCBIfam" id="NF008244">
    <property type="entry name" value="PRK11020.1"/>
    <property type="match status" value="1"/>
</dbReference>
<proteinExistence type="predicted"/>
<dbReference type="EMBL" id="QVMU01000029">
    <property type="protein sequence ID" value="RJX66222.1"/>
    <property type="molecule type" value="Genomic_DNA"/>
</dbReference>
<evidence type="ECO:0000313" key="2">
    <source>
        <dbReference type="Proteomes" id="UP000273252"/>
    </source>
</evidence>
<protein>
    <submittedName>
        <fullName evidence="1">YibL family ribosome-associated protein</fullName>
    </submittedName>
</protein>
<comment type="caution">
    <text evidence="1">The sequence shown here is derived from an EMBL/GenBank/DDBJ whole genome shotgun (WGS) entry which is preliminary data.</text>
</comment>
<gene>
    <name evidence="1" type="ORF">DZ860_20535</name>
</gene>
<keyword evidence="2" id="KW-1185">Reference proteome</keyword>
<reference evidence="1 2" key="1">
    <citation type="submission" date="2018-08" db="EMBL/GenBank/DDBJ databases">
        <title>Vibrio isolated from the Eastern China Marginal Seas.</title>
        <authorList>
            <person name="Li Y."/>
        </authorList>
    </citation>
    <scope>NUCLEOTIDE SEQUENCE [LARGE SCALE GENOMIC DNA]</scope>
    <source>
        <strain evidence="1 2">BEI233</strain>
    </source>
</reference>
<dbReference type="AlphaFoldDB" id="A0A3A6QHW2"/>